<dbReference type="Gene3D" id="3.40.190.10">
    <property type="entry name" value="Periplasmic binding protein-like II"/>
    <property type="match status" value="1"/>
</dbReference>
<dbReference type="CDD" id="cd08515">
    <property type="entry name" value="PBP2_NikA_DppA_OppA_like_10"/>
    <property type="match status" value="1"/>
</dbReference>
<keyword evidence="6" id="KW-1185">Reference proteome</keyword>
<comment type="similarity">
    <text evidence="2">Belongs to the bacterial solute-binding protein 5 family.</text>
</comment>
<dbReference type="RefSeq" id="WP_038591169.1">
    <property type="nucleotide sequence ID" value="NZ_HG938353.1"/>
</dbReference>
<dbReference type="PATRIC" id="fig|1028800.3.peg.3918"/>
<dbReference type="InterPro" id="IPR000914">
    <property type="entry name" value="SBP_5_dom"/>
</dbReference>
<dbReference type="OrthoDB" id="9803988at2"/>
<dbReference type="Gene3D" id="3.90.76.10">
    <property type="entry name" value="Dipeptide-binding Protein, Domain 1"/>
    <property type="match status" value="1"/>
</dbReference>
<dbReference type="GO" id="GO:1904680">
    <property type="term" value="F:peptide transmembrane transporter activity"/>
    <property type="evidence" value="ECO:0007669"/>
    <property type="project" value="TreeGrafter"/>
</dbReference>
<evidence type="ECO:0000313" key="5">
    <source>
        <dbReference type="EMBL" id="CDN50013.1"/>
    </source>
</evidence>
<organism evidence="5 6">
    <name type="scientific">Neorhizobium galegae bv. orientalis str. HAMBI 540</name>
    <dbReference type="NCBI Taxonomy" id="1028800"/>
    <lineage>
        <taxon>Bacteria</taxon>
        <taxon>Pseudomonadati</taxon>
        <taxon>Pseudomonadota</taxon>
        <taxon>Alphaproteobacteria</taxon>
        <taxon>Hyphomicrobiales</taxon>
        <taxon>Rhizobiaceae</taxon>
        <taxon>Rhizobium/Agrobacterium group</taxon>
        <taxon>Neorhizobium</taxon>
    </lineage>
</organism>
<dbReference type="eggNOG" id="COG0747">
    <property type="taxonomic scope" value="Bacteria"/>
</dbReference>
<dbReference type="KEGG" id="ngg:RG540_CH38570"/>
<dbReference type="PANTHER" id="PTHR30290:SF38">
    <property type="entry name" value="D,D-DIPEPTIDE-BINDING PERIPLASMIC PROTEIN DDPA-RELATED"/>
    <property type="match status" value="1"/>
</dbReference>
<dbReference type="GO" id="GO:0030288">
    <property type="term" value="C:outer membrane-bounded periplasmic space"/>
    <property type="evidence" value="ECO:0007669"/>
    <property type="project" value="UniProtKB-ARBA"/>
</dbReference>
<evidence type="ECO:0000256" key="3">
    <source>
        <dbReference type="ARBA" id="ARBA00022729"/>
    </source>
</evidence>
<dbReference type="InterPro" id="IPR023765">
    <property type="entry name" value="SBP_5_CS"/>
</dbReference>
<dbReference type="PIRSF" id="PIRSF002741">
    <property type="entry name" value="MppA"/>
    <property type="match status" value="1"/>
</dbReference>
<evidence type="ECO:0000313" key="6">
    <source>
        <dbReference type="Proteomes" id="UP000028181"/>
    </source>
</evidence>
<gene>
    <name evidence="5" type="ORF">RG540_CH38570</name>
</gene>
<dbReference type="AlphaFoldDB" id="A0A068SUY3"/>
<comment type="subcellular location">
    <subcellularLocation>
        <location evidence="1">Periplasm</location>
    </subcellularLocation>
</comment>
<feature type="domain" description="Solute-binding protein family 5" evidence="4">
    <location>
        <begin position="83"/>
        <end position="458"/>
    </location>
</feature>
<reference evidence="6" key="1">
    <citation type="journal article" date="2014" name="BMC Genomics">
        <title>Genome sequencing of two Neorhizobium galegae strains reveals a noeT gene responsible for the unusual acetylation of the nodulation factors.</title>
        <authorList>
            <person name="Osterman J."/>
            <person name="Marsh J."/>
            <person name="Laine P.K."/>
            <person name="Zeng Z."/>
            <person name="Alatalo E."/>
            <person name="Sullivan J.T."/>
            <person name="Young J.P."/>
            <person name="Thomas-Oates J."/>
            <person name="Paulin L."/>
            <person name="Lindstrom K."/>
        </authorList>
    </citation>
    <scope>NUCLEOTIDE SEQUENCE [LARGE SCALE GENOMIC DNA]</scope>
    <source>
        <strain evidence="6">HAMBI 540</strain>
    </source>
</reference>
<dbReference type="InterPro" id="IPR030678">
    <property type="entry name" value="Peptide/Ni-bd"/>
</dbReference>
<dbReference type="HOGENOM" id="CLU_017028_7_4_5"/>
<dbReference type="SUPFAM" id="SSF53850">
    <property type="entry name" value="Periplasmic binding protein-like II"/>
    <property type="match status" value="1"/>
</dbReference>
<dbReference type="InterPro" id="IPR039424">
    <property type="entry name" value="SBP_5"/>
</dbReference>
<proteinExistence type="inferred from homology"/>
<protein>
    <submittedName>
        <fullName evidence="5">Oligopeptide ABC transpoter oligopeptide-binding protein</fullName>
    </submittedName>
</protein>
<dbReference type="GO" id="GO:0015833">
    <property type="term" value="P:peptide transport"/>
    <property type="evidence" value="ECO:0007669"/>
    <property type="project" value="TreeGrafter"/>
</dbReference>
<dbReference type="Gene3D" id="3.10.105.10">
    <property type="entry name" value="Dipeptide-binding Protein, Domain 3"/>
    <property type="match status" value="1"/>
</dbReference>
<evidence type="ECO:0000256" key="2">
    <source>
        <dbReference type="ARBA" id="ARBA00005695"/>
    </source>
</evidence>
<keyword evidence="3" id="KW-0732">Signal</keyword>
<dbReference type="GO" id="GO:0043190">
    <property type="term" value="C:ATP-binding cassette (ABC) transporter complex"/>
    <property type="evidence" value="ECO:0007669"/>
    <property type="project" value="InterPro"/>
</dbReference>
<dbReference type="PROSITE" id="PS01040">
    <property type="entry name" value="SBP_BACTERIAL_5"/>
    <property type="match status" value="1"/>
</dbReference>
<sequence>MVNFTRRSTLGLAGAAAGSLILPRFSFAQGAKRPSITIAVQKITNNNTLDIWNEQSNVGERVFFPNLWEGLILRDWMGNQGPLPGLATEWKRIDDKTLELKLRKGVKFHNGDELTAEDVVFSFSAQRLFGTTQPAGGKTIFADDNKPVTAKELPAAIPGIGRRLWPALAGVEAVDKYTVRFHNATPDVTLEGRLYAFGSQIANRRAWDEAKTYVDWARKPVTTGAYMVGEYKPDVSLTLVAFDEYWGGRPPLAQIRFVEVPEVASRVNGLLSGEYDFACDLPPDQIATVKAAKGFEVQGSTINNHRISVFNTRNPILANPLMRRAMTHSIDRQAIVEALWAGQTKIPAGLQFPFYGPMFVEGWKVPEFNAKLAQDLIKQAGYKGDVIPFRLLNNYYTNQTSNGQIMVEMWKQVGLNVQIEMKENWGQIHDPAGVKGVRDWSASAAFSDPVSSIVAQFGPNGEVQQKKDWTNAEANQMASILETSTDAAARKKAFARMLEICEREDPVYQVLHQNAVFTGMKSSLKWKAAPAFAMDFRSSNWAI</sequence>
<dbReference type="Pfam" id="PF00496">
    <property type="entry name" value="SBP_bac_5"/>
    <property type="match status" value="1"/>
</dbReference>
<dbReference type="EMBL" id="HG938353">
    <property type="protein sequence ID" value="CDN50013.1"/>
    <property type="molecule type" value="Genomic_DNA"/>
</dbReference>
<dbReference type="Proteomes" id="UP000028181">
    <property type="component" value="Chromosome I"/>
</dbReference>
<dbReference type="PANTHER" id="PTHR30290">
    <property type="entry name" value="PERIPLASMIC BINDING COMPONENT OF ABC TRANSPORTER"/>
    <property type="match status" value="1"/>
</dbReference>
<name>A0A068SUY3_NEOGA</name>
<accession>A0A068SUY3</accession>
<evidence type="ECO:0000256" key="1">
    <source>
        <dbReference type="ARBA" id="ARBA00004418"/>
    </source>
</evidence>
<dbReference type="GeneID" id="24256503"/>
<evidence type="ECO:0000259" key="4">
    <source>
        <dbReference type="Pfam" id="PF00496"/>
    </source>
</evidence>